<reference evidence="1 2" key="1">
    <citation type="submission" date="2016-10" db="EMBL/GenBank/DDBJ databases">
        <authorList>
            <person name="de Groot N.N."/>
        </authorList>
    </citation>
    <scope>NUCLEOTIDE SEQUENCE [LARGE SCALE GENOMIC DNA]</scope>
    <source>
        <strain evidence="1 2">B25</strain>
    </source>
</reference>
<dbReference type="RefSeq" id="WP_074642916.1">
    <property type="nucleotide sequence ID" value="NZ_AP025286.1"/>
</dbReference>
<dbReference type="EMBL" id="FOFU01000004">
    <property type="protein sequence ID" value="SEQ38900.1"/>
    <property type="molecule type" value="Genomic_DNA"/>
</dbReference>
<dbReference type="SUPFAM" id="SSF46785">
    <property type="entry name" value="Winged helix' DNA-binding domain"/>
    <property type="match status" value="1"/>
</dbReference>
<dbReference type="InterPro" id="IPR036390">
    <property type="entry name" value="WH_DNA-bd_sf"/>
</dbReference>
<evidence type="ECO:0000313" key="2">
    <source>
        <dbReference type="Proteomes" id="UP000182360"/>
    </source>
</evidence>
<dbReference type="Proteomes" id="UP000182360">
    <property type="component" value="Unassembled WGS sequence"/>
</dbReference>
<dbReference type="AlphaFoldDB" id="A0A1H9FLN9"/>
<sequence>MEELLNLLRDGHSRSIEMLAEELNTSTDDINRRIEFLERAGIIRRVLNIKNDCSHGCNGGHCPGCKAHAGKSDSSPCKGCLPEGGFKNMGEMWEVV</sequence>
<protein>
    <recommendedName>
        <fullName evidence="3">FeoC like transcriptional regulator</fullName>
    </recommendedName>
</protein>
<organism evidence="1 2">
    <name type="scientific">Treponema bryantii</name>
    <dbReference type="NCBI Taxonomy" id="163"/>
    <lineage>
        <taxon>Bacteria</taxon>
        <taxon>Pseudomonadati</taxon>
        <taxon>Spirochaetota</taxon>
        <taxon>Spirochaetia</taxon>
        <taxon>Spirochaetales</taxon>
        <taxon>Treponemataceae</taxon>
        <taxon>Treponema</taxon>
    </lineage>
</organism>
<proteinExistence type="predicted"/>
<dbReference type="OrthoDB" id="1827869at2"/>
<dbReference type="InterPro" id="IPR036388">
    <property type="entry name" value="WH-like_DNA-bd_sf"/>
</dbReference>
<dbReference type="Gene3D" id="1.10.10.10">
    <property type="entry name" value="Winged helix-like DNA-binding domain superfamily/Winged helix DNA-binding domain"/>
    <property type="match status" value="1"/>
</dbReference>
<name>A0A1H9FLN9_9SPIR</name>
<gene>
    <name evidence="1" type="ORF">SAMN04487977_10486</name>
</gene>
<evidence type="ECO:0000313" key="1">
    <source>
        <dbReference type="EMBL" id="SEQ38900.1"/>
    </source>
</evidence>
<evidence type="ECO:0008006" key="3">
    <source>
        <dbReference type="Google" id="ProtNLM"/>
    </source>
</evidence>
<accession>A0A1H9FLN9</accession>
<keyword evidence="2" id="KW-1185">Reference proteome</keyword>
<dbReference type="STRING" id="163.SAMN04487775_111103"/>